<dbReference type="RefSeq" id="WP_212694753.1">
    <property type="nucleotide sequence ID" value="NZ_CP058649.1"/>
</dbReference>
<evidence type="ECO:0000259" key="1">
    <source>
        <dbReference type="PROSITE" id="PS51704"/>
    </source>
</evidence>
<dbReference type="PANTHER" id="PTHR46211">
    <property type="entry name" value="GLYCEROPHOSPHORYL DIESTER PHOSPHODIESTERASE"/>
    <property type="match status" value="1"/>
</dbReference>
<dbReference type="SUPFAM" id="SSF51695">
    <property type="entry name" value="PLC-like phosphodiesterases"/>
    <property type="match status" value="1"/>
</dbReference>
<dbReference type="GO" id="GO:0008081">
    <property type="term" value="F:phosphoric diester hydrolase activity"/>
    <property type="evidence" value="ECO:0007669"/>
    <property type="project" value="InterPro"/>
</dbReference>
<dbReference type="Pfam" id="PF03009">
    <property type="entry name" value="GDPD"/>
    <property type="match status" value="1"/>
</dbReference>
<dbReference type="InterPro" id="IPR030395">
    <property type="entry name" value="GP_PDE_dom"/>
</dbReference>
<dbReference type="KEGG" id="vpy:HZI73_17950"/>
<reference evidence="2" key="1">
    <citation type="submission" date="2020-07" db="EMBL/GenBank/DDBJ databases">
        <title>Vallitalea pronyensis genome.</title>
        <authorList>
            <person name="Postec A."/>
        </authorList>
    </citation>
    <scope>NUCLEOTIDE SEQUENCE</scope>
    <source>
        <strain evidence="2">FatNI3</strain>
    </source>
</reference>
<accession>A0A8J8MM55</accession>
<proteinExistence type="predicted"/>
<feature type="domain" description="GP-PDE" evidence="1">
    <location>
        <begin position="10"/>
        <end position="244"/>
    </location>
</feature>
<protein>
    <submittedName>
        <fullName evidence="2">Glycerophosphodiester phosphodiesterase</fullName>
    </submittedName>
</protein>
<dbReference type="GO" id="GO:0006629">
    <property type="term" value="P:lipid metabolic process"/>
    <property type="evidence" value="ECO:0007669"/>
    <property type="project" value="InterPro"/>
</dbReference>
<dbReference type="PANTHER" id="PTHR46211:SF1">
    <property type="entry name" value="GLYCEROPHOSPHODIESTER PHOSPHODIESTERASE, CYTOPLASMIC"/>
    <property type="match status" value="1"/>
</dbReference>
<gene>
    <name evidence="2" type="ORF">HZI73_17950</name>
</gene>
<organism evidence="2 3">
    <name type="scientific">Vallitalea pronyensis</name>
    <dbReference type="NCBI Taxonomy" id="1348613"/>
    <lineage>
        <taxon>Bacteria</taxon>
        <taxon>Bacillati</taxon>
        <taxon>Bacillota</taxon>
        <taxon>Clostridia</taxon>
        <taxon>Lachnospirales</taxon>
        <taxon>Vallitaleaceae</taxon>
        <taxon>Vallitalea</taxon>
    </lineage>
</organism>
<dbReference type="Proteomes" id="UP000683246">
    <property type="component" value="Chromosome"/>
</dbReference>
<evidence type="ECO:0000313" key="2">
    <source>
        <dbReference type="EMBL" id="QUI24061.1"/>
    </source>
</evidence>
<dbReference type="EMBL" id="CP058649">
    <property type="protein sequence ID" value="QUI24061.1"/>
    <property type="molecule type" value="Genomic_DNA"/>
</dbReference>
<dbReference type="PROSITE" id="PS51704">
    <property type="entry name" value="GP_PDE"/>
    <property type="match status" value="1"/>
</dbReference>
<name>A0A8J8MM55_9FIRM</name>
<dbReference type="AlphaFoldDB" id="A0A8J8MM55"/>
<dbReference type="InterPro" id="IPR017946">
    <property type="entry name" value="PLC-like_Pdiesterase_TIM-brl"/>
</dbReference>
<keyword evidence="3" id="KW-1185">Reference proteome</keyword>
<evidence type="ECO:0000313" key="3">
    <source>
        <dbReference type="Proteomes" id="UP000683246"/>
    </source>
</evidence>
<dbReference type="Gene3D" id="3.20.20.190">
    <property type="entry name" value="Phosphatidylinositol (PI) phosphodiesterase"/>
    <property type="match status" value="1"/>
</dbReference>
<sequence length="244" mass="28277">MDERMKWLAEEHIAHRGYHDGDACPENSMRAFREAIENGFGIELDVHATSDGKIVVFHDDNLRRMTGVNKDVKDCTYDEIKHLTLLKSDEHIPLFSDVLKEVNGQVGIMVELKSIGKPGLLEENTYKLLKTYKGNFIIQSFNPITLAWFKKHAPNMIRGQLSGVYKGEKLAWFKRILLKNFLLNHLSEPHFINYDIAFIDRLPIKILRKKGRAIFGWTARTKEEYTEALKKCVNVVFENFDPRV</sequence>